<evidence type="ECO:0000256" key="3">
    <source>
        <dbReference type="ARBA" id="ARBA00023163"/>
    </source>
</evidence>
<dbReference type="InterPro" id="IPR018060">
    <property type="entry name" value="HTH_AraC"/>
</dbReference>
<reference evidence="5 6" key="1">
    <citation type="submission" date="2024-06" db="EMBL/GenBank/DDBJ databases">
        <title>Genomic Encyclopedia of Type Strains, Phase IV (KMG-IV): sequencing the most valuable type-strain genomes for metagenomic binning, comparative biology and taxonomic classification.</title>
        <authorList>
            <person name="Goeker M."/>
        </authorList>
    </citation>
    <scope>NUCLEOTIDE SEQUENCE [LARGE SCALE GENOMIC DNA]</scope>
    <source>
        <strain evidence="5 6">DSM 21331</strain>
    </source>
</reference>
<protein>
    <submittedName>
        <fullName evidence="5">AraC-like DNA-binding protein</fullName>
    </submittedName>
</protein>
<evidence type="ECO:0000256" key="2">
    <source>
        <dbReference type="ARBA" id="ARBA00023125"/>
    </source>
</evidence>
<dbReference type="Proteomes" id="UP001549145">
    <property type="component" value="Unassembled WGS sequence"/>
</dbReference>
<evidence type="ECO:0000313" key="6">
    <source>
        <dbReference type="Proteomes" id="UP001549145"/>
    </source>
</evidence>
<dbReference type="InterPro" id="IPR009057">
    <property type="entry name" value="Homeodomain-like_sf"/>
</dbReference>
<feature type="domain" description="HTH araC/xylS-type" evidence="4">
    <location>
        <begin position="116"/>
        <end position="216"/>
    </location>
</feature>
<sequence length="221" mass="23875">MGFEDLREVEASGGFAAVSATLRVADLATAHAALTGGDPLALPRLAPVAEIASPGMRALFCTVREVRRQVQEAPRSGDLLVPLVREIMAYQLLSVWPRQTAASAAIGREGAPRSLQTALDYIMANLGSPLMLADIAAAAGISVRSLQDRFRRDLGQTPVRFLIDQRLEHAHRDLLSPGNTLSVAAIARRWGFAHPSNFGQRYRNRYGCTPSATRHEAGRAP</sequence>
<dbReference type="PROSITE" id="PS00041">
    <property type="entry name" value="HTH_ARAC_FAMILY_1"/>
    <property type="match status" value="1"/>
</dbReference>
<dbReference type="PANTHER" id="PTHR46796:SF12">
    <property type="entry name" value="HTH-TYPE DNA-BINDING TRANSCRIPTIONAL ACTIVATOR EUTR"/>
    <property type="match status" value="1"/>
</dbReference>
<evidence type="ECO:0000313" key="5">
    <source>
        <dbReference type="EMBL" id="MET3694797.1"/>
    </source>
</evidence>
<dbReference type="SMART" id="SM00342">
    <property type="entry name" value="HTH_ARAC"/>
    <property type="match status" value="1"/>
</dbReference>
<dbReference type="InterPro" id="IPR018062">
    <property type="entry name" value="HTH_AraC-typ_CS"/>
</dbReference>
<gene>
    <name evidence="5" type="ORF">ABID43_004360</name>
</gene>
<keyword evidence="6" id="KW-1185">Reference proteome</keyword>
<evidence type="ECO:0000256" key="1">
    <source>
        <dbReference type="ARBA" id="ARBA00023015"/>
    </source>
</evidence>
<proteinExistence type="predicted"/>
<dbReference type="PANTHER" id="PTHR46796">
    <property type="entry name" value="HTH-TYPE TRANSCRIPTIONAL ACTIVATOR RHAS-RELATED"/>
    <property type="match status" value="1"/>
</dbReference>
<keyword evidence="1" id="KW-0805">Transcription regulation</keyword>
<name>A0ABV2LAB8_9HYPH</name>
<dbReference type="InterPro" id="IPR050204">
    <property type="entry name" value="AraC_XylS_family_regulators"/>
</dbReference>
<evidence type="ECO:0000259" key="4">
    <source>
        <dbReference type="PROSITE" id="PS01124"/>
    </source>
</evidence>
<keyword evidence="3" id="KW-0804">Transcription</keyword>
<organism evidence="5 6">
    <name type="scientific">Methylobacterium goesingense</name>
    <dbReference type="NCBI Taxonomy" id="243690"/>
    <lineage>
        <taxon>Bacteria</taxon>
        <taxon>Pseudomonadati</taxon>
        <taxon>Pseudomonadota</taxon>
        <taxon>Alphaproteobacteria</taxon>
        <taxon>Hyphomicrobiales</taxon>
        <taxon>Methylobacteriaceae</taxon>
        <taxon>Methylobacterium</taxon>
    </lineage>
</organism>
<dbReference type="Pfam" id="PF12833">
    <property type="entry name" value="HTH_18"/>
    <property type="match status" value="1"/>
</dbReference>
<dbReference type="Gene3D" id="1.10.10.60">
    <property type="entry name" value="Homeodomain-like"/>
    <property type="match status" value="1"/>
</dbReference>
<keyword evidence="2" id="KW-0238">DNA-binding</keyword>
<accession>A0ABV2LAB8</accession>
<dbReference type="SUPFAM" id="SSF46689">
    <property type="entry name" value="Homeodomain-like"/>
    <property type="match status" value="2"/>
</dbReference>
<comment type="caution">
    <text evidence="5">The sequence shown here is derived from an EMBL/GenBank/DDBJ whole genome shotgun (WGS) entry which is preliminary data.</text>
</comment>
<dbReference type="EMBL" id="JBEPMM010000018">
    <property type="protein sequence ID" value="MET3694797.1"/>
    <property type="molecule type" value="Genomic_DNA"/>
</dbReference>
<dbReference type="PROSITE" id="PS01124">
    <property type="entry name" value="HTH_ARAC_FAMILY_2"/>
    <property type="match status" value="1"/>
</dbReference>
<dbReference type="RefSeq" id="WP_238281645.1">
    <property type="nucleotide sequence ID" value="NZ_BPQL01000131.1"/>
</dbReference>